<dbReference type="AlphaFoldDB" id="A0A1I4K6J8"/>
<keyword evidence="1" id="KW-0472">Membrane</keyword>
<keyword evidence="1" id="KW-1133">Transmembrane helix</keyword>
<evidence type="ECO:0000313" key="2">
    <source>
        <dbReference type="EMBL" id="SFL74438.1"/>
    </source>
</evidence>
<reference evidence="3" key="1">
    <citation type="submission" date="2016-10" db="EMBL/GenBank/DDBJ databases">
        <authorList>
            <person name="Varghese N."/>
            <person name="Submissions S."/>
        </authorList>
    </citation>
    <scope>NUCLEOTIDE SEQUENCE [LARGE SCALE GENOMIC DNA]</scope>
    <source>
        <strain evidence="3">Nm44</strain>
    </source>
</reference>
<keyword evidence="1" id="KW-0812">Transmembrane</keyword>
<feature type="transmembrane region" description="Helical" evidence="1">
    <location>
        <begin position="46"/>
        <end position="69"/>
    </location>
</feature>
<gene>
    <name evidence="2" type="ORF">SAMN05421863_1003140</name>
</gene>
<evidence type="ECO:0000313" key="3">
    <source>
        <dbReference type="Proteomes" id="UP000183287"/>
    </source>
</evidence>
<proteinExistence type="predicted"/>
<dbReference type="EMBL" id="FOUB01000003">
    <property type="protein sequence ID" value="SFL74438.1"/>
    <property type="molecule type" value="Genomic_DNA"/>
</dbReference>
<dbReference type="Proteomes" id="UP000183287">
    <property type="component" value="Unassembled WGS sequence"/>
</dbReference>
<sequence>MRGKRHIPAELAPATKSNATFAPGAAYDAPTRSGLTILINGKTSKAVIFIWLSLQIKRAIAILGLIPFLNQK</sequence>
<keyword evidence="3" id="KW-1185">Reference proteome</keyword>
<accession>A0A1I4K6J8</accession>
<evidence type="ECO:0000256" key="1">
    <source>
        <dbReference type="SAM" id="Phobius"/>
    </source>
</evidence>
<organism evidence="2 3">
    <name type="scientific">Nitrosomonas communis</name>
    <dbReference type="NCBI Taxonomy" id="44574"/>
    <lineage>
        <taxon>Bacteria</taxon>
        <taxon>Pseudomonadati</taxon>
        <taxon>Pseudomonadota</taxon>
        <taxon>Betaproteobacteria</taxon>
        <taxon>Nitrosomonadales</taxon>
        <taxon>Nitrosomonadaceae</taxon>
        <taxon>Nitrosomonas</taxon>
    </lineage>
</organism>
<name>A0A1I4K6J8_9PROT</name>
<protein>
    <submittedName>
        <fullName evidence="2">Uncharacterized protein</fullName>
    </submittedName>
</protein>